<evidence type="ECO:0000313" key="2">
    <source>
        <dbReference type="Proteomes" id="UP000318801"/>
    </source>
</evidence>
<name>A0A506UIU3_9HYPH</name>
<sequence>MEDVTNTEISPITRLGAKLNLDSDVLPRIITADVPGFTWLNDIRQLSIEGPESGLLGSETNPQNYSNTAATFTNLATTIGDLDHGLRIASTGATYNRGTLNSAVARLAGDTIFGHCLIVQGTSATAALTFRNKTTLNASTAQLTFSTGVVTAPTTYAGTITNTFARELGGGLWWLGACWTMAADAADGFELGAGPYSATTGEYVDLWAMQAELSTRPSGIIPNITTSAGVRAEDQCLLNDKDIALFNRDQWTMVLDFVPYKTETGVYTRAIDIVGSTQYNSNRFSLTRNGANGRWLAEVFIDGASQGNVAALDATYAFAQRARVAVSKTPTELKICGNGGTVYTNSAITGFPAFYTGRIGSAVSGGAYINLLCNEFAIYDGAATDAALQTLSATS</sequence>
<reference evidence="1 2" key="1">
    <citation type="submission" date="2019-06" db="EMBL/GenBank/DDBJ databases">
        <authorList>
            <person name="Li M."/>
        </authorList>
    </citation>
    <scope>NUCLEOTIDE SEQUENCE [LARGE SCALE GENOMIC DNA]</scope>
    <source>
        <strain evidence="1 2">BGMRC2036</strain>
    </source>
</reference>
<keyword evidence="2" id="KW-1185">Reference proteome</keyword>
<dbReference type="Proteomes" id="UP000318801">
    <property type="component" value="Unassembled WGS sequence"/>
</dbReference>
<evidence type="ECO:0000313" key="1">
    <source>
        <dbReference type="EMBL" id="TPW33251.1"/>
    </source>
</evidence>
<organism evidence="1 2">
    <name type="scientific">Martelella alba</name>
    <dbReference type="NCBI Taxonomy" id="2590451"/>
    <lineage>
        <taxon>Bacteria</taxon>
        <taxon>Pseudomonadati</taxon>
        <taxon>Pseudomonadota</taxon>
        <taxon>Alphaproteobacteria</taxon>
        <taxon>Hyphomicrobiales</taxon>
        <taxon>Aurantimonadaceae</taxon>
        <taxon>Martelella</taxon>
    </lineage>
</organism>
<dbReference type="EMBL" id="VHLG01000001">
    <property type="protein sequence ID" value="TPW33251.1"/>
    <property type="molecule type" value="Genomic_DNA"/>
</dbReference>
<comment type="caution">
    <text evidence="1">The sequence shown here is derived from an EMBL/GenBank/DDBJ whole genome shotgun (WGS) entry which is preliminary data.</text>
</comment>
<dbReference type="AlphaFoldDB" id="A0A506UIU3"/>
<dbReference type="RefSeq" id="WP_141147189.1">
    <property type="nucleotide sequence ID" value="NZ_VHLG01000001.1"/>
</dbReference>
<protein>
    <submittedName>
        <fullName evidence="1">Uncharacterized protein</fullName>
    </submittedName>
</protein>
<accession>A0A506UIU3</accession>
<proteinExistence type="predicted"/>
<gene>
    <name evidence="1" type="ORF">FJU08_01420</name>
</gene>